<dbReference type="FunFam" id="3.90.190.10:FF:000006">
    <property type="entry name" value="Dual specificity protein phosphatase CDC14B"/>
    <property type="match status" value="1"/>
</dbReference>
<sequence length="372" mass="42122">MGDVQFPPNLIFSVMEDQSIPQGNSICPVTLYKAENLPEYIGPFILPDLVDFLLQTLNIKQKFNLITPKTDIAIANSVFFAGAYSLFSGVDINQVIGITNTLQPIGFRDATPGISHYQLLCEDLLWALHRALTQKVFNLQLFNIELFRQYYTKENGLISIVIPNKIFALPSPISESSPLFSTWPFTPQQAIKELKSLNVTAIVRLNESLYNKVEFVRNGIHHYDLPYPDGSNPSDEIVEKFLKICYQEPRVAVHCRVGLGRTGTMIGLLLMQQYKFTAREAIAWLRLVRPGAVLGGQQQYLCIQEGRHWNIQQRQDQLHKRESQTSDEVIKPKVVKRAAASRIRSPVRKVSSPIRSSQLIGLPNIRNYSGLK</sequence>
<organism evidence="7 8">
    <name type="scientific">Spironucleus salmonicida</name>
    <dbReference type="NCBI Taxonomy" id="348837"/>
    <lineage>
        <taxon>Eukaryota</taxon>
        <taxon>Metamonada</taxon>
        <taxon>Diplomonadida</taxon>
        <taxon>Hexamitidae</taxon>
        <taxon>Hexamitinae</taxon>
        <taxon>Spironucleus</taxon>
    </lineage>
</organism>
<dbReference type="EC" id="3.1.3.48" evidence="2"/>
<dbReference type="InterPro" id="IPR029021">
    <property type="entry name" value="Prot-tyrosine_phosphatase-like"/>
</dbReference>
<dbReference type="Proteomes" id="UP000018208">
    <property type="component" value="Unassembled WGS sequence"/>
</dbReference>
<keyword evidence="4" id="KW-0904">Protein phosphatase</keyword>
<evidence type="ECO:0000259" key="6">
    <source>
        <dbReference type="PROSITE" id="PS50056"/>
    </source>
</evidence>
<evidence type="ECO:0000256" key="3">
    <source>
        <dbReference type="ARBA" id="ARBA00022801"/>
    </source>
</evidence>
<dbReference type="PROSITE" id="PS50054">
    <property type="entry name" value="TYR_PHOSPHATASE_DUAL"/>
    <property type="match status" value="1"/>
</dbReference>
<feature type="domain" description="Tyrosine-protein phosphatase" evidence="5">
    <location>
        <begin position="169"/>
        <end position="323"/>
    </location>
</feature>
<evidence type="ECO:0000259" key="5">
    <source>
        <dbReference type="PROSITE" id="PS50054"/>
    </source>
</evidence>
<dbReference type="PANTHER" id="PTHR23339">
    <property type="entry name" value="TYROSINE SPECIFIC PROTEIN PHOSPHATASE AND DUAL SPECIFICITY PROTEIN PHOSPHATASE"/>
    <property type="match status" value="1"/>
</dbReference>
<feature type="domain" description="Tyrosine specific protein phosphatases" evidence="6">
    <location>
        <begin position="235"/>
        <end position="300"/>
    </location>
</feature>
<dbReference type="RefSeq" id="XP_067763937.1">
    <property type="nucleotide sequence ID" value="XM_067909116.1"/>
</dbReference>
<dbReference type="Pfam" id="PF22784">
    <property type="entry name" value="PTP-SAK"/>
    <property type="match status" value="1"/>
</dbReference>
<reference evidence="7 8" key="1">
    <citation type="journal article" date="2014" name="PLoS Genet.">
        <title>The Genome of Spironucleus salmonicida Highlights a Fish Pathogen Adapted to Fluctuating Environments.</title>
        <authorList>
            <person name="Xu F."/>
            <person name="Jerlstrom-Hultqvist J."/>
            <person name="Einarsson E."/>
            <person name="Astvaldsson A."/>
            <person name="Svard S.G."/>
            <person name="Andersson J.O."/>
        </authorList>
    </citation>
    <scope>NUCLEOTIDE SEQUENCE [LARGE SCALE GENOMIC DNA]</scope>
    <source>
        <strain evidence="7 8">ATCC 50377</strain>
    </source>
</reference>
<name>A0A9P8LRG3_9EUKA</name>
<comment type="caution">
    <text evidence="7">The sequence shown here is derived from an EMBL/GenBank/DDBJ whole genome shotgun (WGS) entry which is preliminary data.</text>
</comment>
<evidence type="ECO:0000313" key="7">
    <source>
        <dbReference type="EMBL" id="KAH0573164.1"/>
    </source>
</evidence>
<dbReference type="SUPFAM" id="SSF52799">
    <property type="entry name" value="(Phosphotyrosine protein) phosphatases II"/>
    <property type="match status" value="1"/>
</dbReference>
<dbReference type="SMART" id="SM00195">
    <property type="entry name" value="DSPc"/>
    <property type="match status" value="1"/>
</dbReference>
<evidence type="ECO:0000313" key="8">
    <source>
        <dbReference type="Proteomes" id="UP000018208"/>
    </source>
</evidence>
<keyword evidence="8" id="KW-1185">Reference proteome</keyword>
<proteinExistence type="inferred from homology"/>
<dbReference type="GeneID" id="94299306"/>
<dbReference type="InterPro" id="IPR050561">
    <property type="entry name" value="PTP"/>
</dbReference>
<dbReference type="OrthoDB" id="266663at2759"/>
<dbReference type="InterPro" id="IPR000387">
    <property type="entry name" value="Tyr_Pase_dom"/>
</dbReference>
<dbReference type="AlphaFoldDB" id="A0A9P8LRG3"/>
<dbReference type="InterPro" id="IPR016130">
    <property type="entry name" value="Tyr_Pase_AS"/>
</dbReference>
<evidence type="ECO:0000256" key="1">
    <source>
        <dbReference type="ARBA" id="ARBA00007315"/>
    </source>
</evidence>
<keyword evidence="3" id="KW-0378">Hydrolase</keyword>
<accession>A0A9P8LRG3</accession>
<dbReference type="InterPro" id="IPR057023">
    <property type="entry name" value="PTP-SAK"/>
</dbReference>
<evidence type="ECO:0000256" key="4">
    <source>
        <dbReference type="ARBA" id="ARBA00022912"/>
    </source>
</evidence>
<comment type="similarity">
    <text evidence="1">Belongs to the protein-tyrosine phosphatase family. Non-receptor class CDC14 subfamily.</text>
</comment>
<protein>
    <recommendedName>
        <fullName evidence="2">protein-tyrosine-phosphatase</fullName>
        <ecNumber evidence="2">3.1.3.48</ecNumber>
    </recommendedName>
</protein>
<dbReference type="InterPro" id="IPR003595">
    <property type="entry name" value="Tyr_Pase_cat"/>
</dbReference>
<dbReference type="InterPro" id="IPR020422">
    <property type="entry name" value="TYR_PHOSPHATASE_DUAL_dom"/>
</dbReference>
<dbReference type="PROSITE" id="PS50056">
    <property type="entry name" value="TYR_PHOSPHATASE_2"/>
    <property type="match status" value="1"/>
</dbReference>
<evidence type="ECO:0000256" key="2">
    <source>
        <dbReference type="ARBA" id="ARBA00013064"/>
    </source>
</evidence>
<dbReference type="SMART" id="SM00404">
    <property type="entry name" value="PTPc_motif"/>
    <property type="match status" value="1"/>
</dbReference>
<dbReference type="EMBL" id="AUWU02000005">
    <property type="protein sequence ID" value="KAH0573164.1"/>
    <property type="molecule type" value="Genomic_DNA"/>
</dbReference>
<dbReference type="Gene3D" id="3.90.190.10">
    <property type="entry name" value="Protein tyrosine phosphatase superfamily"/>
    <property type="match status" value="1"/>
</dbReference>
<dbReference type="KEGG" id="ssao:94299306"/>
<dbReference type="PROSITE" id="PS00383">
    <property type="entry name" value="TYR_PHOSPHATASE_1"/>
    <property type="match status" value="1"/>
</dbReference>
<dbReference type="GO" id="GO:0004725">
    <property type="term" value="F:protein tyrosine phosphatase activity"/>
    <property type="evidence" value="ECO:0007669"/>
    <property type="project" value="UniProtKB-EC"/>
</dbReference>
<gene>
    <name evidence="7" type="ORF">SS50377_25283</name>
</gene>